<comment type="caution">
    <text evidence="1">The sequence shown here is derived from an EMBL/GenBank/DDBJ whole genome shotgun (WGS) entry which is preliminary data.</text>
</comment>
<reference evidence="1" key="2">
    <citation type="submission" date="2023-06" db="EMBL/GenBank/DDBJ databases">
        <authorList>
            <consortium name="Lawrence Berkeley National Laboratory"/>
            <person name="Mondo S.J."/>
            <person name="Hensen N."/>
            <person name="Bonometti L."/>
            <person name="Westerberg I."/>
            <person name="Brannstrom I.O."/>
            <person name="Guillou S."/>
            <person name="Cros-Aarteil S."/>
            <person name="Calhoun S."/>
            <person name="Haridas S."/>
            <person name="Kuo A."/>
            <person name="Pangilinan J."/>
            <person name="Riley R."/>
            <person name="Labutti K."/>
            <person name="Andreopoulos B."/>
            <person name="Lipzen A."/>
            <person name="Chen C."/>
            <person name="Yanf M."/>
            <person name="Daum C."/>
            <person name="Ng V."/>
            <person name="Clum A."/>
            <person name="Steindorff A."/>
            <person name="Ohm R."/>
            <person name="Martin F."/>
            <person name="Silar P."/>
            <person name="Natvig D."/>
            <person name="Lalanne C."/>
            <person name="Gautier V."/>
            <person name="Ament-Velasquez S.L."/>
            <person name="Kruys A."/>
            <person name="Hutchinson M.I."/>
            <person name="Powell A.J."/>
            <person name="Barry K."/>
            <person name="Miller A.N."/>
            <person name="Grigoriev I.V."/>
            <person name="Debuchy R."/>
            <person name="Gladieux P."/>
            <person name="Thoren M.H."/>
            <person name="Johannesson H."/>
        </authorList>
    </citation>
    <scope>NUCLEOTIDE SEQUENCE</scope>
    <source>
        <strain evidence="1">CBS 333.67</strain>
    </source>
</reference>
<protein>
    <submittedName>
        <fullName evidence="1">Uncharacterized protein</fullName>
    </submittedName>
</protein>
<dbReference type="AlphaFoldDB" id="A0AAJ0H263"/>
<gene>
    <name evidence="1" type="ORF">B0T15DRAFT_39202</name>
</gene>
<organism evidence="1 2">
    <name type="scientific">Chaetomium strumarium</name>
    <dbReference type="NCBI Taxonomy" id="1170767"/>
    <lineage>
        <taxon>Eukaryota</taxon>
        <taxon>Fungi</taxon>
        <taxon>Dikarya</taxon>
        <taxon>Ascomycota</taxon>
        <taxon>Pezizomycotina</taxon>
        <taxon>Sordariomycetes</taxon>
        <taxon>Sordariomycetidae</taxon>
        <taxon>Sordariales</taxon>
        <taxon>Chaetomiaceae</taxon>
        <taxon>Chaetomium</taxon>
    </lineage>
</organism>
<keyword evidence="2" id="KW-1185">Reference proteome</keyword>
<reference evidence="1" key="1">
    <citation type="journal article" date="2023" name="Mol. Phylogenet. Evol.">
        <title>Genome-scale phylogeny and comparative genomics of the fungal order Sordariales.</title>
        <authorList>
            <person name="Hensen N."/>
            <person name="Bonometti L."/>
            <person name="Westerberg I."/>
            <person name="Brannstrom I.O."/>
            <person name="Guillou S."/>
            <person name="Cros-Aarteil S."/>
            <person name="Calhoun S."/>
            <person name="Haridas S."/>
            <person name="Kuo A."/>
            <person name="Mondo S."/>
            <person name="Pangilinan J."/>
            <person name="Riley R."/>
            <person name="LaButti K."/>
            <person name="Andreopoulos B."/>
            <person name="Lipzen A."/>
            <person name="Chen C."/>
            <person name="Yan M."/>
            <person name="Daum C."/>
            <person name="Ng V."/>
            <person name="Clum A."/>
            <person name="Steindorff A."/>
            <person name="Ohm R.A."/>
            <person name="Martin F."/>
            <person name="Silar P."/>
            <person name="Natvig D.O."/>
            <person name="Lalanne C."/>
            <person name="Gautier V."/>
            <person name="Ament-Velasquez S.L."/>
            <person name="Kruys A."/>
            <person name="Hutchinson M.I."/>
            <person name="Powell A.J."/>
            <person name="Barry K."/>
            <person name="Miller A.N."/>
            <person name="Grigoriev I.V."/>
            <person name="Debuchy R."/>
            <person name="Gladieux P."/>
            <person name="Hiltunen Thoren M."/>
            <person name="Johannesson H."/>
        </authorList>
    </citation>
    <scope>NUCLEOTIDE SEQUENCE</scope>
    <source>
        <strain evidence="1">CBS 333.67</strain>
    </source>
</reference>
<dbReference type="GeneID" id="87883441"/>
<accession>A0AAJ0H263</accession>
<sequence length="200" mass="21773">MNNGPSHPFHERVIFHMSFPFKFYTEPLLYIGNNQTLLRSRSQKLDALPMTANKTSCVECVYTRRELDGGAGGSEANPRTSTGKSAVRLNWTLDQAEYAHQRKAHVRVPREKKNRITVQFCWSNLEPYNASILVLSSILQPSRAGVGASAPLLRPAETGSPSIAGKGSTWPCGAASPDRSGLGALRYIAASVDVCLGEVV</sequence>
<name>A0AAJ0H263_9PEZI</name>
<dbReference type="Proteomes" id="UP001273166">
    <property type="component" value="Unassembled WGS sequence"/>
</dbReference>
<dbReference type="RefSeq" id="XP_062726248.1">
    <property type="nucleotide sequence ID" value="XM_062864612.1"/>
</dbReference>
<proteinExistence type="predicted"/>
<evidence type="ECO:0000313" key="2">
    <source>
        <dbReference type="Proteomes" id="UP001273166"/>
    </source>
</evidence>
<evidence type="ECO:0000313" key="1">
    <source>
        <dbReference type="EMBL" id="KAK3310468.1"/>
    </source>
</evidence>
<dbReference type="EMBL" id="JAUDZG010000001">
    <property type="protein sequence ID" value="KAK3310468.1"/>
    <property type="molecule type" value="Genomic_DNA"/>
</dbReference>